<evidence type="ECO:0000256" key="1">
    <source>
        <dbReference type="ARBA" id="ARBA00004167"/>
    </source>
</evidence>
<dbReference type="InterPro" id="IPR000983">
    <property type="entry name" value="Bac_GSPG_pilin"/>
</dbReference>
<dbReference type="GO" id="GO:0015627">
    <property type="term" value="C:type II protein secretion system complex"/>
    <property type="evidence" value="ECO:0007669"/>
    <property type="project" value="InterPro"/>
</dbReference>
<reference evidence="7 8" key="1">
    <citation type="submission" date="2017-09" db="EMBL/GenBank/DDBJ databases">
        <title>Depth-based differentiation of microbial function through sediment-hosted aquifers and enrichment of novel symbionts in the deep terrestrial subsurface.</title>
        <authorList>
            <person name="Probst A.J."/>
            <person name="Ladd B."/>
            <person name="Jarett J.K."/>
            <person name="Geller-Mcgrath D.E."/>
            <person name="Sieber C.M."/>
            <person name="Emerson J.B."/>
            <person name="Anantharaman K."/>
            <person name="Thomas B.C."/>
            <person name="Malmstrom R."/>
            <person name="Stieglmeier M."/>
            <person name="Klingl A."/>
            <person name="Woyke T."/>
            <person name="Ryan C.M."/>
            <person name="Banfield J.F."/>
        </authorList>
    </citation>
    <scope>NUCLEOTIDE SEQUENCE [LARGE SCALE GENOMIC DNA]</scope>
    <source>
        <strain evidence="7">CG22_combo_CG10-13_8_21_14_all_42_17</strain>
    </source>
</reference>
<name>A0A2H0BEH3_9BACT</name>
<dbReference type="Gene3D" id="3.30.700.10">
    <property type="entry name" value="Glycoprotein, Type 4 Pilin"/>
    <property type="match status" value="1"/>
</dbReference>
<evidence type="ECO:0000313" key="7">
    <source>
        <dbReference type="EMBL" id="PIP56021.1"/>
    </source>
</evidence>
<comment type="subcellular location">
    <subcellularLocation>
        <location evidence="1">Membrane</location>
        <topology evidence="1">Single-pass membrane protein</topology>
    </subcellularLocation>
</comment>
<dbReference type="PANTHER" id="PTHR30093">
    <property type="entry name" value="GENERAL SECRETION PATHWAY PROTEIN G"/>
    <property type="match status" value="1"/>
</dbReference>
<feature type="transmembrane region" description="Helical" evidence="6">
    <location>
        <begin position="7"/>
        <end position="31"/>
    </location>
</feature>
<dbReference type="AlphaFoldDB" id="A0A2H0BEH3"/>
<dbReference type="NCBIfam" id="TIGR02532">
    <property type="entry name" value="IV_pilin_GFxxxE"/>
    <property type="match status" value="1"/>
</dbReference>
<dbReference type="PANTHER" id="PTHR30093:SF44">
    <property type="entry name" value="TYPE II SECRETION SYSTEM CORE PROTEIN G"/>
    <property type="match status" value="1"/>
</dbReference>
<accession>A0A2H0BEH3</accession>
<evidence type="ECO:0000313" key="8">
    <source>
        <dbReference type="Proteomes" id="UP000229794"/>
    </source>
</evidence>
<dbReference type="GO" id="GO:0016020">
    <property type="term" value="C:membrane"/>
    <property type="evidence" value="ECO:0007669"/>
    <property type="project" value="UniProtKB-SubCell"/>
</dbReference>
<evidence type="ECO:0000256" key="2">
    <source>
        <dbReference type="ARBA" id="ARBA00022481"/>
    </source>
</evidence>
<dbReference type="InterPro" id="IPR012902">
    <property type="entry name" value="N_methyl_site"/>
</dbReference>
<comment type="caution">
    <text evidence="7">The sequence shown here is derived from an EMBL/GenBank/DDBJ whole genome shotgun (WGS) entry which is preliminary data.</text>
</comment>
<dbReference type="EMBL" id="PCST01000002">
    <property type="protein sequence ID" value="PIP56021.1"/>
    <property type="molecule type" value="Genomic_DNA"/>
</dbReference>
<organism evidence="7 8">
    <name type="scientific">Candidatus Zambryskibacteria bacterium CG22_combo_CG10-13_8_21_14_all_42_17</name>
    <dbReference type="NCBI Taxonomy" id="1975118"/>
    <lineage>
        <taxon>Bacteria</taxon>
        <taxon>Candidatus Zambryskiibacteriota</taxon>
    </lineage>
</organism>
<dbReference type="SUPFAM" id="SSF54523">
    <property type="entry name" value="Pili subunits"/>
    <property type="match status" value="1"/>
</dbReference>
<sequence length="145" mass="14949">MIRKDKGFTLIELLVVIAIIGILSSVILASLNTARGKGNDAKVKAQLSGLRASAEIYYDNQIPPSYGATVSNCTTGMFADSDSGMVQYATQANYPTGATLSCFSSADAYAVSALLPGAGAPKSWCVDSIGNSMQRATPVGGTACQ</sequence>
<evidence type="ECO:0000256" key="3">
    <source>
        <dbReference type="ARBA" id="ARBA00022692"/>
    </source>
</evidence>
<dbReference type="GO" id="GO:0015628">
    <property type="term" value="P:protein secretion by the type II secretion system"/>
    <property type="evidence" value="ECO:0007669"/>
    <property type="project" value="InterPro"/>
</dbReference>
<dbReference type="PROSITE" id="PS00409">
    <property type="entry name" value="PROKAR_NTER_METHYL"/>
    <property type="match status" value="1"/>
</dbReference>
<dbReference type="Pfam" id="PF07963">
    <property type="entry name" value="N_methyl"/>
    <property type="match status" value="1"/>
</dbReference>
<proteinExistence type="predicted"/>
<dbReference type="Proteomes" id="UP000229794">
    <property type="component" value="Unassembled WGS sequence"/>
</dbReference>
<evidence type="ECO:0000256" key="4">
    <source>
        <dbReference type="ARBA" id="ARBA00022989"/>
    </source>
</evidence>
<keyword evidence="3 6" id="KW-0812">Transmembrane</keyword>
<keyword evidence="4 6" id="KW-1133">Transmembrane helix</keyword>
<evidence type="ECO:0000256" key="5">
    <source>
        <dbReference type="ARBA" id="ARBA00023136"/>
    </source>
</evidence>
<dbReference type="InterPro" id="IPR045584">
    <property type="entry name" value="Pilin-like"/>
</dbReference>
<protein>
    <submittedName>
        <fullName evidence="7">Uncharacterized protein</fullName>
    </submittedName>
</protein>
<dbReference type="PRINTS" id="PR00813">
    <property type="entry name" value="BCTERIALGSPG"/>
</dbReference>
<gene>
    <name evidence="7" type="ORF">COX06_00090</name>
</gene>
<keyword evidence="5 6" id="KW-0472">Membrane</keyword>
<keyword evidence="2" id="KW-0488">Methylation</keyword>
<evidence type="ECO:0000256" key="6">
    <source>
        <dbReference type="SAM" id="Phobius"/>
    </source>
</evidence>